<keyword evidence="3" id="KW-1185">Reference proteome</keyword>
<dbReference type="SUPFAM" id="SSF53335">
    <property type="entry name" value="S-adenosyl-L-methionine-dependent methyltransferases"/>
    <property type="match status" value="1"/>
</dbReference>
<evidence type="ECO:0000313" key="3">
    <source>
        <dbReference type="Proteomes" id="UP000553034"/>
    </source>
</evidence>
<protein>
    <submittedName>
        <fullName evidence="2">Phospholipid N-methyltransferase</fullName>
    </submittedName>
</protein>
<dbReference type="AlphaFoldDB" id="A0A840EK66"/>
<comment type="caution">
    <text evidence="2">The sequence shown here is derived from an EMBL/GenBank/DDBJ whole genome shotgun (WGS) entry which is preliminary data.</text>
</comment>
<dbReference type="Gene3D" id="3.40.50.150">
    <property type="entry name" value="Vaccinia Virus protein VP39"/>
    <property type="match status" value="1"/>
</dbReference>
<sequence>MKKLLSYIYPVTKKTASSHNGMLEISWINGKKILDSENANYSYGSLQRVLEKGIKLTSLTNVNTILLLGLGGGSVIKSLREKFNYKKHIHAIEIDNDVITIAKNEFNIDNSELLTIENTDAFTFIEKNTTQYDLVIVDLFIDTEVPPKFYSKTFCKNLSKALNNNAFLLFNLGIDIDKSIQVDEVFSFFNDSLKFKDTQVVKINKINSLLVANKK</sequence>
<keyword evidence="2" id="KW-0808">Transferase</keyword>
<dbReference type="NCBIfam" id="NF037959">
    <property type="entry name" value="MFS_SpdSyn"/>
    <property type="match status" value="1"/>
</dbReference>
<name>A0A840EK66_9FLAO</name>
<proteinExistence type="predicted"/>
<dbReference type="GO" id="GO:0006596">
    <property type="term" value="P:polyamine biosynthetic process"/>
    <property type="evidence" value="ECO:0007669"/>
    <property type="project" value="UniProtKB-KW"/>
</dbReference>
<dbReference type="Pfam" id="PF01564">
    <property type="entry name" value="Spermine_synth"/>
    <property type="match status" value="1"/>
</dbReference>
<dbReference type="GO" id="GO:0008168">
    <property type="term" value="F:methyltransferase activity"/>
    <property type="evidence" value="ECO:0007669"/>
    <property type="project" value="UniProtKB-KW"/>
</dbReference>
<dbReference type="PANTHER" id="PTHR43317">
    <property type="entry name" value="THERMOSPERMINE SYNTHASE ACAULIS5"/>
    <property type="match status" value="1"/>
</dbReference>
<accession>A0A840EK66</accession>
<dbReference type="EMBL" id="JACIFO010000010">
    <property type="protein sequence ID" value="MBB4119792.1"/>
    <property type="molecule type" value="Genomic_DNA"/>
</dbReference>
<dbReference type="InterPro" id="IPR029063">
    <property type="entry name" value="SAM-dependent_MTases_sf"/>
</dbReference>
<evidence type="ECO:0000313" key="2">
    <source>
        <dbReference type="EMBL" id="MBB4119792.1"/>
    </source>
</evidence>
<dbReference type="RefSeq" id="WP_183478136.1">
    <property type="nucleotide sequence ID" value="NZ_JACIFO010000010.1"/>
</dbReference>
<keyword evidence="1" id="KW-0620">Polyamine biosynthesis</keyword>
<organism evidence="2 3">
    <name type="scientific">Mesonia hippocampi</name>
    <dbReference type="NCBI Taxonomy" id="1628250"/>
    <lineage>
        <taxon>Bacteria</taxon>
        <taxon>Pseudomonadati</taxon>
        <taxon>Bacteroidota</taxon>
        <taxon>Flavobacteriia</taxon>
        <taxon>Flavobacteriales</taxon>
        <taxon>Flavobacteriaceae</taxon>
        <taxon>Mesonia</taxon>
    </lineage>
</organism>
<keyword evidence="2" id="KW-0489">Methyltransferase</keyword>
<dbReference type="GO" id="GO:0032259">
    <property type="term" value="P:methylation"/>
    <property type="evidence" value="ECO:0007669"/>
    <property type="project" value="UniProtKB-KW"/>
</dbReference>
<evidence type="ECO:0000256" key="1">
    <source>
        <dbReference type="ARBA" id="ARBA00023115"/>
    </source>
</evidence>
<reference evidence="2 3" key="1">
    <citation type="submission" date="2020-08" db="EMBL/GenBank/DDBJ databases">
        <title>Genomic Encyclopedia of Type Strains, Phase IV (KMG-IV): sequencing the most valuable type-strain genomes for metagenomic binning, comparative biology and taxonomic classification.</title>
        <authorList>
            <person name="Goeker M."/>
        </authorList>
    </citation>
    <scope>NUCLEOTIDE SEQUENCE [LARGE SCALE GENOMIC DNA]</scope>
    <source>
        <strain evidence="2 3">DSM 29568</strain>
    </source>
</reference>
<dbReference type="Proteomes" id="UP000553034">
    <property type="component" value="Unassembled WGS sequence"/>
</dbReference>
<gene>
    <name evidence="2" type="ORF">GGR32_002098</name>
</gene>
<dbReference type="PANTHER" id="PTHR43317:SF1">
    <property type="entry name" value="THERMOSPERMINE SYNTHASE ACAULIS5"/>
    <property type="match status" value="1"/>
</dbReference>